<dbReference type="EMBL" id="KB445556">
    <property type="protein sequence ID" value="EMC95813.1"/>
    <property type="molecule type" value="Genomic_DNA"/>
</dbReference>
<proteinExistence type="predicted"/>
<gene>
    <name evidence="1" type="ORF">BAUCODRAFT_34582</name>
</gene>
<dbReference type="HOGENOM" id="CLU_2704449_0_0_1"/>
<dbReference type="KEGG" id="bcom:BAUCODRAFT_34582"/>
<organism evidence="1 2">
    <name type="scientific">Baudoinia panamericana (strain UAMH 10762)</name>
    <name type="common">Angels' share fungus</name>
    <name type="synonym">Baudoinia compniacensis (strain UAMH 10762)</name>
    <dbReference type="NCBI Taxonomy" id="717646"/>
    <lineage>
        <taxon>Eukaryota</taxon>
        <taxon>Fungi</taxon>
        <taxon>Dikarya</taxon>
        <taxon>Ascomycota</taxon>
        <taxon>Pezizomycotina</taxon>
        <taxon>Dothideomycetes</taxon>
        <taxon>Dothideomycetidae</taxon>
        <taxon>Mycosphaerellales</taxon>
        <taxon>Teratosphaeriaceae</taxon>
        <taxon>Baudoinia</taxon>
    </lineage>
</organism>
<dbReference type="Proteomes" id="UP000011761">
    <property type="component" value="Unassembled WGS sequence"/>
</dbReference>
<dbReference type="RefSeq" id="XP_007676805.1">
    <property type="nucleotide sequence ID" value="XM_007678615.1"/>
</dbReference>
<accession>M2MW84</accession>
<evidence type="ECO:0000313" key="2">
    <source>
        <dbReference type="Proteomes" id="UP000011761"/>
    </source>
</evidence>
<protein>
    <submittedName>
        <fullName evidence="1">Uncharacterized protein</fullName>
    </submittedName>
</protein>
<evidence type="ECO:0000313" key="1">
    <source>
        <dbReference type="EMBL" id="EMC95813.1"/>
    </source>
</evidence>
<dbReference type="AlphaFoldDB" id="M2MW84"/>
<reference evidence="1 2" key="1">
    <citation type="journal article" date="2012" name="PLoS Pathog.">
        <title>Diverse lifestyles and strategies of plant pathogenesis encoded in the genomes of eighteen Dothideomycetes fungi.</title>
        <authorList>
            <person name="Ohm R.A."/>
            <person name="Feau N."/>
            <person name="Henrissat B."/>
            <person name="Schoch C.L."/>
            <person name="Horwitz B.A."/>
            <person name="Barry K.W."/>
            <person name="Condon B.J."/>
            <person name="Copeland A.C."/>
            <person name="Dhillon B."/>
            <person name="Glaser F."/>
            <person name="Hesse C.N."/>
            <person name="Kosti I."/>
            <person name="LaButti K."/>
            <person name="Lindquist E.A."/>
            <person name="Lucas S."/>
            <person name="Salamov A.A."/>
            <person name="Bradshaw R.E."/>
            <person name="Ciuffetti L."/>
            <person name="Hamelin R.C."/>
            <person name="Kema G.H.J."/>
            <person name="Lawrence C."/>
            <person name="Scott J.A."/>
            <person name="Spatafora J.W."/>
            <person name="Turgeon B.G."/>
            <person name="de Wit P.J.G.M."/>
            <person name="Zhong S."/>
            <person name="Goodwin S.B."/>
            <person name="Grigoriev I.V."/>
        </authorList>
    </citation>
    <scope>NUCLEOTIDE SEQUENCE [LARGE SCALE GENOMIC DNA]</scope>
    <source>
        <strain evidence="1 2">UAMH 10762</strain>
    </source>
</reference>
<dbReference type="GeneID" id="19112454"/>
<name>M2MW84_BAUPA</name>
<keyword evidence="2" id="KW-1185">Reference proteome</keyword>
<sequence>MPVYLSPLTHRSALYFYIGIPSLTLSNIEQASIPQNEHLTHGIRLRRIVHAHHQRCLRGFSARYKYYSSVTSS</sequence>